<dbReference type="PANTHER" id="PTHR43384:SF14">
    <property type="entry name" value="ESX-1 SECRETION-ASSOCIATED PROTEIN ESPI"/>
    <property type="match status" value="1"/>
</dbReference>
<gene>
    <name evidence="2" type="primary">espI_3</name>
    <name evidence="2" type="ORF">C1Y40_02791</name>
</gene>
<dbReference type="GO" id="GO:0005829">
    <property type="term" value="C:cytosol"/>
    <property type="evidence" value="ECO:0007669"/>
    <property type="project" value="TreeGrafter"/>
</dbReference>
<dbReference type="Gene3D" id="3.40.50.300">
    <property type="entry name" value="P-loop containing nucleotide triphosphate hydrolases"/>
    <property type="match status" value="1"/>
</dbReference>
<proteinExistence type="predicted"/>
<dbReference type="InterPro" id="IPR050625">
    <property type="entry name" value="ParA/MinD_ATPase"/>
</dbReference>
<dbReference type="EMBL" id="PPEA01000401">
    <property type="protein sequence ID" value="PQM47034.1"/>
    <property type="molecule type" value="Genomic_DNA"/>
</dbReference>
<protein>
    <submittedName>
        <fullName evidence="2">ESX-1 secretion-associated protein EspI</fullName>
    </submittedName>
</protein>
<name>A0A2S8BK27_9MYCO</name>
<evidence type="ECO:0000313" key="3">
    <source>
        <dbReference type="Proteomes" id="UP000238296"/>
    </source>
</evidence>
<dbReference type="GO" id="GO:0016887">
    <property type="term" value="F:ATP hydrolysis activity"/>
    <property type="evidence" value="ECO:0007669"/>
    <property type="project" value="TreeGrafter"/>
</dbReference>
<evidence type="ECO:0000313" key="2">
    <source>
        <dbReference type="EMBL" id="PQM47034.1"/>
    </source>
</evidence>
<dbReference type="InterPro" id="IPR027417">
    <property type="entry name" value="P-loop_NTPase"/>
</dbReference>
<dbReference type="PANTHER" id="PTHR43384">
    <property type="entry name" value="SEPTUM SITE-DETERMINING PROTEIN MIND HOMOLOG, CHLOROPLASTIC-RELATED"/>
    <property type="match status" value="1"/>
</dbReference>
<accession>A0A2S8BK27</accession>
<comment type="caution">
    <text evidence="2">The sequence shown here is derived from an EMBL/GenBank/DDBJ whole genome shotgun (WGS) entry which is preliminary data.</text>
</comment>
<feature type="region of interest" description="Disordered" evidence="1">
    <location>
        <begin position="53"/>
        <end position="72"/>
    </location>
</feature>
<dbReference type="Pfam" id="PF06564">
    <property type="entry name" value="CBP_BcsQ"/>
    <property type="match status" value="1"/>
</dbReference>
<dbReference type="GO" id="GO:0009898">
    <property type="term" value="C:cytoplasmic side of plasma membrane"/>
    <property type="evidence" value="ECO:0007669"/>
    <property type="project" value="TreeGrafter"/>
</dbReference>
<dbReference type="Proteomes" id="UP000238296">
    <property type="component" value="Unassembled WGS sequence"/>
</dbReference>
<dbReference type="InterPro" id="IPR017746">
    <property type="entry name" value="Cellulose_synthase_operon_BcsQ"/>
</dbReference>
<dbReference type="SUPFAM" id="SSF52540">
    <property type="entry name" value="P-loop containing nucleoside triphosphate hydrolases"/>
    <property type="match status" value="1"/>
</dbReference>
<reference evidence="2 3" key="1">
    <citation type="journal article" date="2017" name="Int. J. Syst. Evol. Microbiol.">
        <title>Mycobacterium talmoniae sp. nov., a slowly growing mycobacterium isolated from human respiratory samples.</title>
        <authorList>
            <person name="Davidson R.M."/>
            <person name="DeGroote M.A."/>
            <person name="Marola J.L."/>
            <person name="Buss S."/>
            <person name="Jones V."/>
            <person name="McNeil M.R."/>
            <person name="Freifeld A.G."/>
            <person name="Elaine Epperson L."/>
            <person name="Hasan N.A."/>
            <person name="Jackson M."/>
            <person name="Iwen P.C."/>
            <person name="Salfinger M."/>
            <person name="Strong M."/>
        </authorList>
    </citation>
    <scope>NUCLEOTIDE SEQUENCE [LARGE SCALE GENOMIC DNA]</scope>
    <source>
        <strain evidence="2 3">ATCC BAA-2683</strain>
    </source>
</reference>
<dbReference type="GO" id="GO:0005524">
    <property type="term" value="F:ATP binding"/>
    <property type="evidence" value="ECO:0007669"/>
    <property type="project" value="TreeGrafter"/>
</dbReference>
<dbReference type="AlphaFoldDB" id="A0A2S8BK27"/>
<dbReference type="GO" id="GO:0051782">
    <property type="term" value="P:negative regulation of cell division"/>
    <property type="evidence" value="ECO:0007669"/>
    <property type="project" value="TreeGrafter"/>
</dbReference>
<organism evidence="2 3">
    <name type="scientific">Mycobacterium talmoniae</name>
    <dbReference type="NCBI Taxonomy" id="1858794"/>
    <lineage>
        <taxon>Bacteria</taxon>
        <taxon>Bacillati</taxon>
        <taxon>Actinomycetota</taxon>
        <taxon>Actinomycetes</taxon>
        <taxon>Mycobacteriales</taxon>
        <taxon>Mycobacteriaceae</taxon>
        <taxon>Mycobacterium</taxon>
    </lineage>
</organism>
<sequence length="351" mass="38313">MFHAIKNIDGLSDLGTGVTVEAMRHRDPYCGVLEQYPANPPGSDRVTTPIAVAPSQRMPGGAPRPRTQAGWRERVSRVPGIKLGPSKARLYELQLRDRIRASVDTVFPVAVFNLKGDVGTTTVVEALGSTFADVRGDRVIAVDLDAGDLADRHGGRSPLDLFDLVTDRAATRYLDVRAHTHMNASGLEVLGAGNGGQRARRVERDDFAKAFEKLRHHYSVVLTDCGKTFKSGLVTAALRRSRAIVVVSSAAIDAITRTRTTLDWLRNNGYQYLLESMVLAVNQTEAGAPDAAVGTELEKISRQFPAARFVALPFDRHLAEDRGLMLERLSKDSRRGYLELAAALAELYPAV</sequence>
<evidence type="ECO:0000256" key="1">
    <source>
        <dbReference type="SAM" id="MobiDB-lite"/>
    </source>
</evidence>